<dbReference type="CDD" id="cd01392">
    <property type="entry name" value="HTH_LacI"/>
    <property type="match status" value="1"/>
</dbReference>
<keyword evidence="3" id="KW-0804">Transcription</keyword>
<dbReference type="PROSITE" id="PS00356">
    <property type="entry name" value="HTH_LACI_1"/>
    <property type="match status" value="1"/>
</dbReference>
<dbReference type="Pfam" id="PF13377">
    <property type="entry name" value="Peripla_BP_3"/>
    <property type="match status" value="1"/>
</dbReference>
<comment type="caution">
    <text evidence="5">The sequence shown here is derived from an EMBL/GenBank/DDBJ whole genome shotgun (WGS) entry which is preliminary data.</text>
</comment>
<dbReference type="PANTHER" id="PTHR30146:SF153">
    <property type="entry name" value="LACTOSE OPERON REPRESSOR"/>
    <property type="match status" value="1"/>
</dbReference>
<reference evidence="5" key="1">
    <citation type="submission" date="2022-06" db="EMBL/GenBank/DDBJ databases">
        <title>Sphingomonas sp. nov. isolated from rhizosphere soil of tomato.</title>
        <authorList>
            <person name="Dong H."/>
            <person name="Gao R."/>
        </authorList>
    </citation>
    <scope>NUCLEOTIDE SEQUENCE</scope>
    <source>
        <strain evidence="5">MMSM24</strain>
    </source>
</reference>
<evidence type="ECO:0000256" key="2">
    <source>
        <dbReference type="ARBA" id="ARBA00023125"/>
    </source>
</evidence>
<dbReference type="SMART" id="SM00354">
    <property type="entry name" value="HTH_LACI"/>
    <property type="match status" value="1"/>
</dbReference>
<feature type="domain" description="HTH lacI-type" evidence="4">
    <location>
        <begin position="2"/>
        <end position="56"/>
    </location>
</feature>
<gene>
    <name evidence="5" type="ORF">NEE01_02180</name>
</gene>
<dbReference type="Pfam" id="PF00356">
    <property type="entry name" value="LacI"/>
    <property type="match status" value="1"/>
</dbReference>
<dbReference type="CDD" id="cd01545">
    <property type="entry name" value="PBP1_SalR"/>
    <property type="match status" value="1"/>
</dbReference>
<evidence type="ECO:0000313" key="6">
    <source>
        <dbReference type="Proteomes" id="UP001165565"/>
    </source>
</evidence>
<dbReference type="EMBL" id="JANFAV010000001">
    <property type="protein sequence ID" value="MCW6533588.1"/>
    <property type="molecule type" value="Genomic_DNA"/>
</dbReference>
<dbReference type="AlphaFoldDB" id="A0AA41Z629"/>
<evidence type="ECO:0000313" key="5">
    <source>
        <dbReference type="EMBL" id="MCW6533588.1"/>
    </source>
</evidence>
<dbReference type="InterPro" id="IPR046335">
    <property type="entry name" value="LacI/GalR-like_sensor"/>
</dbReference>
<dbReference type="InterPro" id="IPR010982">
    <property type="entry name" value="Lambda_DNA-bd_dom_sf"/>
</dbReference>
<protein>
    <submittedName>
        <fullName evidence="5">LacI family DNA-binding transcriptional regulator</fullName>
    </submittedName>
</protein>
<dbReference type="GO" id="GO:0000976">
    <property type="term" value="F:transcription cis-regulatory region binding"/>
    <property type="evidence" value="ECO:0007669"/>
    <property type="project" value="TreeGrafter"/>
</dbReference>
<name>A0AA41Z629_9SPHN</name>
<keyword evidence="2 5" id="KW-0238">DNA-binding</keyword>
<dbReference type="PANTHER" id="PTHR30146">
    <property type="entry name" value="LACI-RELATED TRANSCRIPTIONAL REPRESSOR"/>
    <property type="match status" value="1"/>
</dbReference>
<dbReference type="InterPro" id="IPR000843">
    <property type="entry name" value="HTH_LacI"/>
</dbReference>
<dbReference type="RefSeq" id="WP_179514148.1">
    <property type="nucleotide sequence ID" value="NZ_JANFAV010000001.1"/>
</dbReference>
<organism evidence="5 6">
    <name type="scientific">Sphingomonas lycopersici</name>
    <dbReference type="NCBI Taxonomy" id="2951807"/>
    <lineage>
        <taxon>Bacteria</taxon>
        <taxon>Pseudomonadati</taxon>
        <taxon>Pseudomonadota</taxon>
        <taxon>Alphaproteobacteria</taxon>
        <taxon>Sphingomonadales</taxon>
        <taxon>Sphingomonadaceae</taxon>
        <taxon>Sphingomonas</taxon>
    </lineage>
</organism>
<proteinExistence type="predicted"/>
<dbReference type="Gene3D" id="1.10.260.40">
    <property type="entry name" value="lambda repressor-like DNA-binding domains"/>
    <property type="match status" value="1"/>
</dbReference>
<keyword evidence="6" id="KW-1185">Reference proteome</keyword>
<dbReference type="InterPro" id="IPR028082">
    <property type="entry name" value="Peripla_BP_I"/>
</dbReference>
<evidence type="ECO:0000256" key="3">
    <source>
        <dbReference type="ARBA" id="ARBA00023163"/>
    </source>
</evidence>
<accession>A0AA41Z629</accession>
<evidence type="ECO:0000259" key="4">
    <source>
        <dbReference type="PROSITE" id="PS50932"/>
    </source>
</evidence>
<sequence>MPTIRDVAQHAGVSMKSVSRVLNGEAHVRPQLRDRVMAAVEALDFRPNLAARQLAGHKSFIIAYPFNNPSAAYITEILMGAARTCRDHGYHLVSEPVELDDQMLPVIERLITTLRPDGMILTPPLCDMPAVVEHVARFKVPLVRIAGGLDLYGESIVIDDRTISRAMVAHLMEKGHRRIGFVLPHPEHALAQRRFRGYLDGLAEAGIEPEPALIQPGRFDLESGAQAAAALLDLPLPPTAIFASNDDMALGALRVAHSRGLSVPDDLAIAGFDDSPASRLAYPALTTVRQPTQLLGAAAATILLGGALDPAAIKHELLIRGSTAKLAG</sequence>
<dbReference type="SUPFAM" id="SSF53822">
    <property type="entry name" value="Periplasmic binding protein-like I"/>
    <property type="match status" value="1"/>
</dbReference>
<dbReference type="PROSITE" id="PS50932">
    <property type="entry name" value="HTH_LACI_2"/>
    <property type="match status" value="1"/>
</dbReference>
<dbReference type="SUPFAM" id="SSF47413">
    <property type="entry name" value="lambda repressor-like DNA-binding domains"/>
    <property type="match status" value="1"/>
</dbReference>
<keyword evidence="1" id="KW-0805">Transcription regulation</keyword>
<dbReference type="GO" id="GO:0003700">
    <property type="term" value="F:DNA-binding transcription factor activity"/>
    <property type="evidence" value="ECO:0007669"/>
    <property type="project" value="TreeGrafter"/>
</dbReference>
<evidence type="ECO:0000256" key="1">
    <source>
        <dbReference type="ARBA" id="ARBA00023015"/>
    </source>
</evidence>
<dbReference type="Gene3D" id="3.40.50.2300">
    <property type="match status" value="2"/>
</dbReference>
<dbReference type="Proteomes" id="UP001165565">
    <property type="component" value="Unassembled WGS sequence"/>
</dbReference>
<dbReference type="PRINTS" id="PR00036">
    <property type="entry name" value="HTHLACI"/>
</dbReference>